<comment type="caution">
    <text evidence="3">The sequence shown here is derived from an EMBL/GenBank/DDBJ whole genome shotgun (WGS) entry which is preliminary data.</text>
</comment>
<dbReference type="Pfam" id="PF14033">
    <property type="entry name" value="DUF4246"/>
    <property type="match status" value="1"/>
</dbReference>
<evidence type="ECO:0000313" key="3">
    <source>
        <dbReference type="EMBL" id="KAK6500696.1"/>
    </source>
</evidence>
<dbReference type="EMBL" id="JAVHJM010000012">
    <property type="protein sequence ID" value="KAK6500696.1"/>
    <property type="molecule type" value="Genomic_DNA"/>
</dbReference>
<dbReference type="Proteomes" id="UP001307849">
    <property type="component" value="Unassembled WGS sequence"/>
</dbReference>
<dbReference type="PANTHER" id="PTHR33119">
    <property type="entry name" value="IFI3P"/>
    <property type="match status" value="1"/>
</dbReference>
<name>A0AAN8N3J5_9PEZI</name>
<gene>
    <name evidence="3" type="ORF">TWF506_003461</name>
</gene>
<evidence type="ECO:0000313" key="4">
    <source>
        <dbReference type="Proteomes" id="UP001307849"/>
    </source>
</evidence>
<dbReference type="AlphaFoldDB" id="A0AAN8N3J5"/>
<protein>
    <recommendedName>
        <fullName evidence="2">DUF4246 domain-containing protein</fullName>
    </recommendedName>
</protein>
<feature type="compositionally biased region" description="Acidic residues" evidence="1">
    <location>
        <begin position="319"/>
        <end position="336"/>
    </location>
</feature>
<dbReference type="InterPro" id="IPR049192">
    <property type="entry name" value="DUF4246_C"/>
</dbReference>
<evidence type="ECO:0000256" key="1">
    <source>
        <dbReference type="SAM" id="MobiDB-lite"/>
    </source>
</evidence>
<keyword evidence="4" id="KW-1185">Reference proteome</keyword>
<proteinExistence type="predicted"/>
<evidence type="ECO:0000259" key="2">
    <source>
        <dbReference type="Pfam" id="PF14033"/>
    </source>
</evidence>
<feature type="region of interest" description="Disordered" evidence="1">
    <location>
        <begin position="316"/>
        <end position="346"/>
    </location>
</feature>
<accession>A0AAN8N3J5</accession>
<dbReference type="PANTHER" id="PTHR33119:SF1">
    <property type="entry name" value="FE2OG DIOXYGENASE DOMAIN-CONTAINING PROTEIN"/>
    <property type="match status" value="1"/>
</dbReference>
<organism evidence="3 4">
    <name type="scientific">Arthrobotrys conoides</name>
    <dbReference type="NCBI Taxonomy" id="74498"/>
    <lineage>
        <taxon>Eukaryota</taxon>
        <taxon>Fungi</taxon>
        <taxon>Dikarya</taxon>
        <taxon>Ascomycota</taxon>
        <taxon>Pezizomycotina</taxon>
        <taxon>Orbiliomycetes</taxon>
        <taxon>Orbiliales</taxon>
        <taxon>Orbiliaceae</taxon>
        <taxon>Arthrobotrys</taxon>
    </lineage>
</organism>
<sequence>MEVRRAPRLQAKHKFSKRPPVIDYLPHPLDLQDEDTPNALTYVEQYQRRFSASFRDHWNWTNKLKDRAYFAELLRNAQREDRCLRDEKVLTWRKEDIKMVYDDLIKGYEPYVKSLRENGSSIEPDIDCVWREDDFLDNDGLRLKLITAMDALRNVFFMNDEWRLTSDNPVIDFINPYCWPIVYRRSVSDINDDILVEPPKANSGHGVHKLYSRKFCWLPSEFKVSPDGKSTRITSYINNLALISQERLLYPILAKIFTYFVPMFDRTLADIEGRKYLCRRVRSPPDKPEIWKLSATTYKRRWERLLAQFQNGERLQENFDSDSSEEEPEYEDEDEGPVEKQPRLKPPPRKRYIKVRELALYRRKIGRRWEPPKLSESTGLKGQTVKVIVRLMNINLPPRGPKFATRGGWMTEGVLNERIVATGIYCYAQKNLENPRIVFSLQIKETSNDKDWRLAHNISMEATNQEIGATSLKDNRAITFPNIFSYRLDLSLQDDDRPGYCKFVIFHICDLNSQESNL</sequence>
<dbReference type="InterPro" id="IPR025340">
    <property type="entry name" value="DUF4246"/>
</dbReference>
<feature type="domain" description="DUF4246" evidence="2">
    <location>
        <begin position="125"/>
        <end position="510"/>
    </location>
</feature>
<reference evidence="3 4" key="1">
    <citation type="submission" date="2019-10" db="EMBL/GenBank/DDBJ databases">
        <authorList>
            <person name="Palmer J.M."/>
        </authorList>
    </citation>
    <scope>NUCLEOTIDE SEQUENCE [LARGE SCALE GENOMIC DNA]</scope>
    <source>
        <strain evidence="3 4">TWF506</strain>
    </source>
</reference>